<proteinExistence type="predicted"/>
<dbReference type="EMBL" id="CATOUU010000699">
    <property type="protein sequence ID" value="CAI9942263.1"/>
    <property type="molecule type" value="Genomic_DNA"/>
</dbReference>
<dbReference type="Proteomes" id="UP001642409">
    <property type="component" value="Unassembled WGS sequence"/>
</dbReference>
<gene>
    <name evidence="2" type="ORF">HINF_LOCUS24759</name>
    <name evidence="1" type="ORF">HINF_LOCUS29908</name>
</gene>
<organism evidence="1">
    <name type="scientific">Hexamita inflata</name>
    <dbReference type="NCBI Taxonomy" id="28002"/>
    <lineage>
        <taxon>Eukaryota</taxon>
        <taxon>Metamonada</taxon>
        <taxon>Diplomonadida</taxon>
        <taxon>Hexamitidae</taxon>
        <taxon>Hexamitinae</taxon>
        <taxon>Hexamita</taxon>
    </lineage>
</organism>
<name>A0AA86PP83_9EUKA</name>
<evidence type="ECO:0000313" key="1">
    <source>
        <dbReference type="EMBL" id="CAI9942263.1"/>
    </source>
</evidence>
<keyword evidence="3" id="KW-1185">Reference proteome</keyword>
<dbReference type="AlphaFoldDB" id="A0AA86PP83"/>
<reference evidence="2 3" key="2">
    <citation type="submission" date="2024-07" db="EMBL/GenBank/DDBJ databases">
        <authorList>
            <person name="Akdeniz Z."/>
        </authorList>
    </citation>
    <scope>NUCLEOTIDE SEQUENCE [LARGE SCALE GENOMIC DNA]</scope>
</reference>
<comment type="caution">
    <text evidence="1">The sequence shown here is derived from an EMBL/GenBank/DDBJ whole genome shotgun (WGS) entry which is preliminary data.</text>
</comment>
<protein>
    <submittedName>
        <fullName evidence="2">Hypothetical_protein</fullName>
    </submittedName>
</protein>
<dbReference type="EMBL" id="CAXDID020000073">
    <property type="protein sequence ID" value="CAL6015371.1"/>
    <property type="molecule type" value="Genomic_DNA"/>
</dbReference>
<evidence type="ECO:0000313" key="3">
    <source>
        <dbReference type="Proteomes" id="UP001642409"/>
    </source>
</evidence>
<sequence>MYNTQHSVKPLQIQTQILVKRPALDYLPAYQFNVLNFYYVDYNNSSFKGFYYPNLLECRKCNMNCSPSGFITASQKTEILLQRQQTLTAAFVTIAYITRRFLSGARAVTSQLLYSCPFFRSSTLHRVNKQRTPELANVGQCESIQSFLADCEQLQNAALNFKLHKIII</sequence>
<reference evidence="1" key="1">
    <citation type="submission" date="2023-06" db="EMBL/GenBank/DDBJ databases">
        <authorList>
            <person name="Kurt Z."/>
        </authorList>
    </citation>
    <scope>NUCLEOTIDE SEQUENCE</scope>
</reference>
<evidence type="ECO:0000313" key="2">
    <source>
        <dbReference type="EMBL" id="CAL6015371.1"/>
    </source>
</evidence>
<accession>A0AA86PP83</accession>